<dbReference type="PROSITE" id="PS01208">
    <property type="entry name" value="VWFC_1"/>
    <property type="match status" value="2"/>
</dbReference>
<dbReference type="PANTHER" id="PTHR46698">
    <property type="entry name" value="CROSSVEINLESS 2"/>
    <property type="match status" value="1"/>
</dbReference>
<gene>
    <name evidence="6" type="ORF">AB6A40_008362</name>
</gene>
<comment type="caution">
    <text evidence="6">The sequence shown here is derived from an EMBL/GenBank/DDBJ whole genome shotgun (WGS) entry which is preliminary data.</text>
</comment>
<dbReference type="Pfam" id="PF00093">
    <property type="entry name" value="VWC"/>
    <property type="match status" value="2"/>
</dbReference>
<name>A0ABD6ENW7_9BILA</name>
<dbReference type="EMBL" id="JBGFUD010007626">
    <property type="protein sequence ID" value="MFH4981653.1"/>
    <property type="molecule type" value="Genomic_DNA"/>
</dbReference>
<dbReference type="InterPro" id="IPR001007">
    <property type="entry name" value="VWF_dom"/>
</dbReference>
<dbReference type="Pfam" id="PF00094">
    <property type="entry name" value="VWD"/>
    <property type="match status" value="1"/>
</dbReference>
<dbReference type="SUPFAM" id="SSF57603">
    <property type="entry name" value="FnI-like domain"/>
    <property type="match status" value="3"/>
</dbReference>
<evidence type="ECO:0000259" key="5">
    <source>
        <dbReference type="PROSITE" id="PS51233"/>
    </source>
</evidence>
<feature type="domain" description="VWFC" evidence="4">
    <location>
        <begin position="173"/>
        <end position="232"/>
    </location>
</feature>
<accession>A0ABD6ENW7</accession>
<dbReference type="PROSITE" id="PS51233">
    <property type="entry name" value="VWFD"/>
    <property type="match status" value="1"/>
</dbReference>
<feature type="domain" description="VWFD" evidence="5">
    <location>
        <begin position="315"/>
        <end position="351"/>
    </location>
</feature>
<reference evidence="6 7" key="1">
    <citation type="submission" date="2024-08" db="EMBL/GenBank/DDBJ databases">
        <title>Gnathostoma spinigerum genome.</title>
        <authorList>
            <person name="Gonzalez-Bertolin B."/>
            <person name="Monzon S."/>
            <person name="Zaballos A."/>
            <person name="Jimenez P."/>
            <person name="Dekumyoy P."/>
            <person name="Varona S."/>
            <person name="Cuesta I."/>
            <person name="Sumanam S."/>
            <person name="Adisakwattana P."/>
            <person name="Gasser R.B."/>
            <person name="Hernandez-Gonzalez A."/>
            <person name="Young N.D."/>
            <person name="Perteguer M.J."/>
        </authorList>
    </citation>
    <scope>NUCLEOTIDE SEQUENCE [LARGE SCALE GENOMIC DNA]</scope>
    <source>
        <strain evidence="6">AL3</strain>
        <tissue evidence="6">Liver</tissue>
    </source>
</reference>
<dbReference type="AlphaFoldDB" id="A0ABD6ENW7"/>
<dbReference type="InterPro" id="IPR001846">
    <property type="entry name" value="VWF_type-D"/>
</dbReference>
<dbReference type="PROSITE" id="PS50184">
    <property type="entry name" value="VWFC_2"/>
    <property type="match status" value="2"/>
</dbReference>
<dbReference type="PANTHER" id="PTHR46698:SF4">
    <property type="entry name" value="CROSSVEINLESS 2"/>
    <property type="match status" value="1"/>
</dbReference>
<keyword evidence="7" id="KW-1185">Reference proteome</keyword>
<dbReference type="GO" id="GO:0005576">
    <property type="term" value="C:extracellular region"/>
    <property type="evidence" value="ECO:0007669"/>
    <property type="project" value="UniProtKB-SubCell"/>
</dbReference>
<feature type="domain" description="VWFC" evidence="4">
    <location>
        <begin position="244"/>
        <end position="311"/>
    </location>
</feature>
<protein>
    <recommendedName>
        <fullName evidence="8">VWFC domain-containing protein</fullName>
    </recommendedName>
</protein>
<sequence length="351" mass="39708">MFVNCEHSPFNANFQSGQVECEREQCESLIGCPTVYRPKGPSSCCLKCLHCTYAAIERSNNERWTSNEDSCVHYLCKGGVVTSWRIRCFDESADGPRREGYCCRLRTQPPAVNDPCIQCEALYGGLYHCYLQTCPLLDCPPATHYKPVNSCCPECKHPSNASSLAVMPYATRAQCVFRNKRYELGESFRVDACSLCQCLPGGVHCRKFVCPFKQCEPSRIFYKINFCCSFCRTTAIAKPSESPPICRVIDADGRAMIIQDTERWHKDKCTQCVCDRGNAKCERERCEWHGRKCPRGYKLKHIAGKCCPTCDLREGTCTVFGDPHYLTFDRASFSIRGSCNYILTQDCALRG</sequence>
<dbReference type="Proteomes" id="UP001608902">
    <property type="component" value="Unassembled WGS sequence"/>
</dbReference>
<comment type="subcellular location">
    <subcellularLocation>
        <location evidence="1">Secreted</location>
    </subcellularLocation>
</comment>
<evidence type="ECO:0000256" key="1">
    <source>
        <dbReference type="ARBA" id="ARBA00004613"/>
    </source>
</evidence>
<keyword evidence="3" id="KW-0732">Signal</keyword>
<evidence type="ECO:0000256" key="2">
    <source>
        <dbReference type="ARBA" id="ARBA00022525"/>
    </source>
</evidence>
<dbReference type="SMART" id="SM00214">
    <property type="entry name" value="VWC"/>
    <property type="match status" value="2"/>
</dbReference>
<evidence type="ECO:0000259" key="4">
    <source>
        <dbReference type="PROSITE" id="PS50184"/>
    </source>
</evidence>
<organism evidence="6 7">
    <name type="scientific">Gnathostoma spinigerum</name>
    <dbReference type="NCBI Taxonomy" id="75299"/>
    <lineage>
        <taxon>Eukaryota</taxon>
        <taxon>Metazoa</taxon>
        <taxon>Ecdysozoa</taxon>
        <taxon>Nematoda</taxon>
        <taxon>Chromadorea</taxon>
        <taxon>Rhabditida</taxon>
        <taxon>Spirurina</taxon>
        <taxon>Gnathostomatomorpha</taxon>
        <taxon>Gnathostomatoidea</taxon>
        <taxon>Gnathostomatidae</taxon>
        <taxon>Gnathostoma</taxon>
    </lineage>
</organism>
<dbReference type="Gene3D" id="6.20.200.20">
    <property type="match status" value="1"/>
</dbReference>
<evidence type="ECO:0000313" key="7">
    <source>
        <dbReference type="Proteomes" id="UP001608902"/>
    </source>
</evidence>
<dbReference type="Gene3D" id="2.10.70.10">
    <property type="entry name" value="Complement Module, domain 1"/>
    <property type="match status" value="1"/>
</dbReference>
<dbReference type="InterPro" id="IPR052424">
    <property type="entry name" value="Kielin_Chordin-BMP_Reg"/>
</dbReference>
<evidence type="ECO:0000313" key="6">
    <source>
        <dbReference type="EMBL" id="MFH4981653.1"/>
    </source>
</evidence>
<keyword evidence="2" id="KW-0964">Secreted</keyword>
<proteinExistence type="predicted"/>
<evidence type="ECO:0008006" key="8">
    <source>
        <dbReference type="Google" id="ProtNLM"/>
    </source>
</evidence>
<evidence type="ECO:0000256" key="3">
    <source>
        <dbReference type="ARBA" id="ARBA00022729"/>
    </source>
</evidence>